<evidence type="ECO:0000313" key="5">
    <source>
        <dbReference type="EMBL" id="MDQ0115405.1"/>
    </source>
</evidence>
<dbReference type="Pfam" id="PF22570">
    <property type="entry name" value="LiaF-TM"/>
    <property type="match status" value="1"/>
</dbReference>
<feature type="transmembrane region" description="Helical" evidence="2">
    <location>
        <begin position="9"/>
        <end position="28"/>
    </location>
</feature>
<organism evidence="5 6">
    <name type="scientific">Paenibacillus harenae</name>
    <dbReference type="NCBI Taxonomy" id="306543"/>
    <lineage>
        <taxon>Bacteria</taxon>
        <taxon>Bacillati</taxon>
        <taxon>Bacillota</taxon>
        <taxon>Bacilli</taxon>
        <taxon>Bacillales</taxon>
        <taxon>Paenibacillaceae</taxon>
        <taxon>Paenibacillus</taxon>
    </lineage>
</organism>
<dbReference type="InterPro" id="IPR054331">
    <property type="entry name" value="LiaF_TM"/>
</dbReference>
<proteinExistence type="predicted"/>
<feature type="domain" description="Cell wall-active antibiotics response LiaF-like C-terminal" evidence="3">
    <location>
        <begin position="232"/>
        <end position="346"/>
    </location>
</feature>
<dbReference type="EMBL" id="JAUSSU010000010">
    <property type="protein sequence ID" value="MDQ0115405.1"/>
    <property type="molecule type" value="Genomic_DNA"/>
</dbReference>
<sequence length="350" mass="40047">MNGNFVGRLLTGIVIIAIGVMFLLRQMGHVSFDVGEVFSTYWPLILIFFGIQGLISNARHQGSGWWNGIVLIIGFVFLGRNLDWFDWSIGDIIPYIWPIIIIVVGFKMLWRPKRNYTPPSDDWEQYRPFSNDEDVPPAPPLHPDPTKGPNLKKEDKPETMQHDDDQESWTSGSTGADYGEETPPFKKPYKDWKQEHKRAYKEWKKDMKHGHRKEHVEWWNHSDKGVQSRSGFIGDIHIGQDYWELKPLNVSHFIGDTILDLTKAQVANGETRVTISSFIGDVKVYVPNDYEIGVQVITSSFMGDVKILDQKEGGMFKNMSIQSPSYTESDKKIKLIVSTFIGDVRVTKVG</sequence>
<keyword evidence="2" id="KW-0472">Membrane</keyword>
<dbReference type="InterPro" id="IPR047793">
    <property type="entry name" value="LiaF_C"/>
</dbReference>
<evidence type="ECO:0000256" key="1">
    <source>
        <dbReference type="SAM" id="MobiDB-lite"/>
    </source>
</evidence>
<keyword evidence="2" id="KW-0812">Transmembrane</keyword>
<feature type="transmembrane region" description="Helical" evidence="2">
    <location>
        <begin position="40"/>
        <end position="57"/>
    </location>
</feature>
<reference evidence="5 6" key="1">
    <citation type="submission" date="2023-07" db="EMBL/GenBank/DDBJ databases">
        <title>Sorghum-associated microbial communities from plants grown in Nebraska, USA.</title>
        <authorList>
            <person name="Schachtman D."/>
        </authorList>
    </citation>
    <scope>NUCLEOTIDE SEQUENCE [LARGE SCALE GENOMIC DNA]</scope>
    <source>
        <strain evidence="5 6">CC482</strain>
    </source>
</reference>
<protein>
    <submittedName>
        <fullName evidence="5">Lia operon protein LiaF</fullName>
    </submittedName>
</protein>
<dbReference type="InterPro" id="IPR024425">
    <property type="entry name" value="LiaF-like_C"/>
</dbReference>
<feature type="transmembrane region" description="Helical" evidence="2">
    <location>
        <begin position="64"/>
        <end position="80"/>
    </location>
</feature>
<dbReference type="Pfam" id="PF09922">
    <property type="entry name" value="LiaF-like_C"/>
    <property type="match status" value="1"/>
</dbReference>
<name>A0ABT9U9M3_PAEHA</name>
<dbReference type="Proteomes" id="UP001229346">
    <property type="component" value="Unassembled WGS sequence"/>
</dbReference>
<dbReference type="RefSeq" id="WP_307207004.1">
    <property type="nucleotide sequence ID" value="NZ_JAUSSU010000010.1"/>
</dbReference>
<evidence type="ECO:0000256" key="2">
    <source>
        <dbReference type="SAM" id="Phobius"/>
    </source>
</evidence>
<accession>A0ABT9U9M3</accession>
<feature type="domain" description="LiaF transmembrane" evidence="4">
    <location>
        <begin position="10"/>
        <end position="115"/>
    </location>
</feature>
<dbReference type="NCBIfam" id="NF040535">
    <property type="entry name" value="LiaF_C_term"/>
    <property type="match status" value="1"/>
</dbReference>
<evidence type="ECO:0000313" key="6">
    <source>
        <dbReference type="Proteomes" id="UP001229346"/>
    </source>
</evidence>
<keyword evidence="6" id="KW-1185">Reference proteome</keyword>
<feature type="compositionally biased region" description="Basic and acidic residues" evidence="1">
    <location>
        <begin position="151"/>
        <end position="163"/>
    </location>
</feature>
<feature type="transmembrane region" description="Helical" evidence="2">
    <location>
        <begin position="92"/>
        <end position="110"/>
    </location>
</feature>
<feature type="region of interest" description="Disordered" evidence="1">
    <location>
        <begin position="121"/>
        <end position="188"/>
    </location>
</feature>
<evidence type="ECO:0000259" key="4">
    <source>
        <dbReference type="Pfam" id="PF22570"/>
    </source>
</evidence>
<gene>
    <name evidence="5" type="ORF">J2T15_004863</name>
</gene>
<evidence type="ECO:0000259" key="3">
    <source>
        <dbReference type="Pfam" id="PF09922"/>
    </source>
</evidence>
<keyword evidence="2" id="KW-1133">Transmembrane helix</keyword>
<comment type="caution">
    <text evidence="5">The sequence shown here is derived from an EMBL/GenBank/DDBJ whole genome shotgun (WGS) entry which is preliminary data.</text>
</comment>